<dbReference type="EMBL" id="JAROCA020000003">
    <property type="protein sequence ID" value="MDY0407033.1"/>
    <property type="molecule type" value="Genomic_DNA"/>
</dbReference>
<reference evidence="1 2" key="1">
    <citation type="submission" date="2023-10" db="EMBL/GenBank/DDBJ databases">
        <title>179-bfca-hs.</title>
        <authorList>
            <person name="Miliotis G."/>
            <person name="Sengupta P."/>
            <person name="Hameed A."/>
            <person name="Chuvochina M."/>
            <person name="Mcdonagh F."/>
            <person name="Simpson A.C."/>
            <person name="Singh N.K."/>
            <person name="Rekha P.D."/>
            <person name="Raman K."/>
            <person name="Hugenholtz P."/>
            <person name="Venkateswaran K."/>
        </authorList>
    </citation>
    <scope>NUCLEOTIDE SEQUENCE [LARGE SCALE GENOMIC DNA]</scope>
    <source>
        <strain evidence="1 2">179-BFC-A-HS</strain>
    </source>
</reference>
<dbReference type="Proteomes" id="UP001228376">
    <property type="component" value="Unassembled WGS sequence"/>
</dbReference>
<name>A0ABU5CNK7_9BACI</name>
<organism evidence="1 2">
    <name type="scientific">Tigheibacillus jepli</name>
    <dbReference type="NCBI Taxonomy" id="3035914"/>
    <lineage>
        <taxon>Bacteria</taxon>
        <taxon>Bacillati</taxon>
        <taxon>Bacillota</taxon>
        <taxon>Bacilli</taxon>
        <taxon>Bacillales</taxon>
        <taxon>Bacillaceae</taxon>
        <taxon>Tigheibacillus</taxon>
    </lineage>
</organism>
<gene>
    <name evidence="1" type="ORF">P5G51_018315</name>
</gene>
<protein>
    <submittedName>
        <fullName evidence="1">Uncharacterized protein</fullName>
    </submittedName>
</protein>
<dbReference type="RefSeq" id="WP_306065733.1">
    <property type="nucleotide sequence ID" value="NZ_JAROCA020000003.1"/>
</dbReference>
<accession>A0ABU5CNK7</accession>
<keyword evidence="2" id="KW-1185">Reference proteome</keyword>
<sequence>MDTVVKLADIVKGMKLHAEKSLPFLNKNTGAVVYSSSAFLLDAKGEDSAGELFDWQLREMELAYDIVERPDKYVEIPPLPEQEWKKEFCLMQGATGEKLLPLVADKKAFDDALEAKGLAESWHDFLNEKAEEAAIAFCQKLGLEYEKI</sequence>
<comment type="caution">
    <text evidence="1">The sequence shown here is derived from an EMBL/GenBank/DDBJ whole genome shotgun (WGS) entry which is preliminary data.</text>
</comment>
<evidence type="ECO:0000313" key="1">
    <source>
        <dbReference type="EMBL" id="MDY0407033.1"/>
    </source>
</evidence>
<proteinExistence type="predicted"/>
<evidence type="ECO:0000313" key="2">
    <source>
        <dbReference type="Proteomes" id="UP001228376"/>
    </source>
</evidence>